<feature type="domain" description="OmpR/PhoB-type" evidence="9">
    <location>
        <begin position="138"/>
        <end position="239"/>
    </location>
</feature>
<dbReference type="InterPro" id="IPR039420">
    <property type="entry name" value="WalR-like"/>
</dbReference>
<dbReference type="Gene3D" id="1.10.10.10">
    <property type="entry name" value="Winged helix-like DNA-binding domain superfamily/Winged helix DNA-binding domain"/>
    <property type="match status" value="1"/>
</dbReference>
<dbReference type="InterPro" id="IPR011006">
    <property type="entry name" value="CheY-like_superfamily"/>
</dbReference>
<dbReference type="InterPro" id="IPR001789">
    <property type="entry name" value="Sig_transdc_resp-reg_receiver"/>
</dbReference>
<evidence type="ECO:0000256" key="2">
    <source>
        <dbReference type="ARBA" id="ARBA00023012"/>
    </source>
</evidence>
<feature type="domain" description="Response regulatory" evidence="8">
    <location>
        <begin position="5"/>
        <end position="119"/>
    </location>
</feature>
<dbReference type="EMBL" id="FRAW01000002">
    <property type="protein sequence ID" value="SHK17618.1"/>
    <property type="molecule type" value="Genomic_DNA"/>
</dbReference>
<dbReference type="CDD" id="cd00383">
    <property type="entry name" value="trans_reg_C"/>
    <property type="match status" value="1"/>
</dbReference>
<dbReference type="RefSeq" id="WP_073301999.1">
    <property type="nucleotide sequence ID" value="NZ_FRAW01000002.1"/>
</dbReference>
<organism evidence="10 11">
    <name type="scientific">Fibrobacter intestinalis</name>
    <dbReference type="NCBI Taxonomy" id="28122"/>
    <lineage>
        <taxon>Bacteria</taxon>
        <taxon>Pseudomonadati</taxon>
        <taxon>Fibrobacterota</taxon>
        <taxon>Fibrobacteria</taxon>
        <taxon>Fibrobacterales</taxon>
        <taxon>Fibrobacteraceae</taxon>
        <taxon>Fibrobacter</taxon>
    </lineage>
</organism>
<dbReference type="SUPFAM" id="SSF52172">
    <property type="entry name" value="CheY-like"/>
    <property type="match status" value="1"/>
</dbReference>
<dbReference type="InterPro" id="IPR036388">
    <property type="entry name" value="WH-like_DNA-bd_sf"/>
</dbReference>
<dbReference type="Gene3D" id="3.40.50.2300">
    <property type="match status" value="1"/>
</dbReference>
<evidence type="ECO:0000256" key="3">
    <source>
        <dbReference type="ARBA" id="ARBA00023015"/>
    </source>
</evidence>
<dbReference type="InterPro" id="IPR016032">
    <property type="entry name" value="Sig_transdc_resp-reg_C-effctor"/>
</dbReference>
<dbReference type="Pfam" id="PF00486">
    <property type="entry name" value="Trans_reg_C"/>
    <property type="match status" value="1"/>
</dbReference>
<dbReference type="Proteomes" id="UP000184275">
    <property type="component" value="Unassembled WGS sequence"/>
</dbReference>
<feature type="modified residue" description="4-aspartylphosphate" evidence="6">
    <location>
        <position position="54"/>
    </location>
</feature>
<dbReference type="Pfam" id="PF00072">
    <property type="entry name" value="Response_reg"/>
    <property type="match status" value="1"/>
</dbReference>
<evidence type="ECO:0000256" key="5">
    <source>
        <dbReference type="ARBA" id="ARBA00023163"/>
    </source>
</evidence>
<dbReference type="FunFam" id="3.40.50.2300:FF:000001">
    <property type="entry name" value="DNA-binding response regulator PhoB"/>
    <property type="match status" value="1"/>
</dbReference>
<dbReference type="GO" id="GO:0032993">
    <property type="term" value="C:protein-DNA complex"/>
    <property type="evidence" value="ECO:0007669"/>
    <property type="project" value="TreeGrafter"/>
</dbReference>
<evidence type="ECO:0000259" key="9">
    <source>
        <dbReference type="PROSITE" id="PS51755"/>
    </source>
</evidence>
<evidence type="ECO:0000256" key="4">
    <source>
        <dbReference type="ARBA" id="ARBA00023125"/>
    </source>
</evidence>
<proteinExistence type="predicted"/>
<keyword evidence="11" id="KW-1185">Reference proteome</keyword>
<feature type="DNA-binding region" description="OmpR/PhoB-type" evidence="7">
    <location>
        <begin position="138"/>
        <end position="239"/>
    </location>
</feature>
<evidence type="ECO:0000256" key="1">
    <source>
        <dbReference type="ARBA" id="ARBA00022553"/>
    </source>
</evidence>
<dbReference type="Gene3D" id="6.10.250.690">
    <property type="match status" value="1"/>
</dbReference>
<keyword evidence="1 6" id="KW-0597">Phosphoprotein</keyword>
<keyword evidence="4 7" id="KW-0238">DNA-binding</keyword>
<gene>
    <name evidence="10" type="ORF">SAMN05720469_10233</name>
</gene>
<dbReference type="SMART" id="SM00862">
    <property type="entry name" value="Trans_reg_C"/>
    <property type="match status" value="1"/>
</dbReference>
<dbReference type="CDD" id="cd17574">
    <property type="entry name" value="REC_OmpR"/>
    <property type="match status" value="1"/>
</dbReference>
<dbReference type="PANTHER" id="PTHR48111:SF1">
    <property type="entry name" value="TWO-COMPONENT RESPONSE REGULATOR ORR33"/>
    <property type="match status" value="1"/>
</dbReference>
<evidence type="ECO:0000256" key="7">
    <source>
        <dbReference type="PROSITE-ProRule" id="PRU01091"/>
    </source>
</evidence>
<dbReference type="PROSITE" id="PS50110">
    <property type="entry name" value="RESPONSE_REGULATORY"/>
    <property type="match status" value="1"/>
</dbReference>
<keyword evidence="2" id="KW-0902">Two-component regulatory system</keyword>
<evidence type="ECO:0000256" key="6">
    <source>
        <dbReference type="PROSITE-ProRule" id="PRU00169"/>
    </source>
</evidence>
<protein>
    <submittedName>
        <fullName evidence="10">DNA-binding response regulator, OmpR family, contains REC and winged-helix (WHTH) domain</fullName>
    </submittedName>
</protein>
<evidence type="ECO:0000313" key="10">
    <source>
        <dbReference type="EMBL" id="SHK17618.1"/>
    </source>
</evidence>
<dbReference type="GO" id="GO:0000976">
    <property type="term" value="F:transcription cis-regulatory region binding"/>
    <property type="evidence" value="ECO:0007669"/>
    <property type="project" value="TreeGrafter"/>
</dbReference>
<dbReference type="SMART" id="SM00448">
    <property type="entry name" value="REC"/>
    <property type="match status" value="1"/>
</dbReference>
<reference evidence="11" key="1">
    <citation type="submission" date="2016-11" db="EMBL/GenBank/DDBJ databases">
        <authorList>
            <person name="Varghese N."/>
            <person name="Submissions S."/>
        </authorList>
    </citation>
    <scope>NUCLEOTIDE SEQUENCE [LARGE SCALE GENOMIC DNA]</scope>
    <source>
        <strain evidence="11">UWOS</strain>
    </source>
</reference>
<keyword evidence="5" id="KW-0804">Transcription</keyword>
<evidence type="ECO:0000259" key="8">
    <source>
        <dbReference type="PROSITE" id="PS50110"/>
    </source>
</evidence>
<dbReference type="InterPro" id="IPR001867">
    <property type="entry name" value="OmpR/PhoB-type_DNA-bd"/>
</dbReference>
<accession>A0A1M6QBR9</accession>
<dbReference type="AlphaFoldDB" id="A0A1M6QBR9"/>
<dbReference type="SUPFAM" id="SSF46894">
    <property type="entry name" value="C-terminal effector domain of the bipartite response regulators"/>
    <property type="match status" value="1"/>
</dbReference>
<dbReference type="PROSITE" id="PS51755">
    <property type="entry name" value="OMPR_PHOB"/>
    <property type="match status" value="1"/>
</dbReference>
<dbReference type="GO" id="GO:0005829">
    <property type="term" value="C:cytosol"/>
    <property type="evidence" value="ECO:0007669"/>
    <property type="project" value="TreeGrafter"/>
</dbReference>
<evidence type="ECO:0000313" key="11">
    <source>
        <dbReference type="Proteomes" id="UP000184275"/>
    </source>
</evidence>
<keyword evidence="3" id="KW-0805">Transcription regulation</keyword>
<dbReference type="GO" id="GO:0006355">
    <property type="term" value="P:regulation of DNA-templated transcription"/>
    <property type="evidence" value="ECO:0007669"/>
    <property type="project" value="InterPro"/>
</dbReference>
<name>A0A1M6QBR9_9BACT</name>
<dbReference type="GO" id="GO:0000156">
    <property type="term" value="F:phosphorelay response regulator activity"/>
    <property type="evidence" value="ECO:0007669"/>
    <property type="project" value="TreeGrafter"/>
</dbReference>
<sequence length="239" mass="27485">MENTRILIVEDEEIIRIGLKDNFELENYIVETAGDGDEAIQKADSFLPHLVILDLMIPKKSGFEVCRYIRKKHPDTFIIMLTAKTEESSKVTGLEMGADDYVTKPFSILELLARAKAFLRRGPRTGGTVVPQAEPSSQDIIEFNGIRINFKRFEATKNDMPFEMSAREFQILQYFWSKRGEVVWREDLLQDIWGYTPENMPSTRTIDNHIVNLRKKIETDPTNPKIILSIRGAGYKLDV</sequence>
<dbReference type="PANTHER" id="PTHR48111">
    <property type="entry name" value="REGULATOR OF RPOS"/>
    <property type="match status" value="1"/>
</dbReference>